<gene>
    <name evidence="2" type="ORF">QG37_00820</name>
</gene>
<dbReference type="EMBL" id="LGST01000006">
    <property type="protein sequence ID" value="KNE02134.1"/>
    <property type="molecule type" value="Genomic_DNA"/>
</dbReference>
<evidence type="ECO:0000313" key="3">
    <source>
        <dbReference type="Proteomes" id="UP000037122"/>
    </source>
</evidence>
<feature type="compositionally biased region" description="Polar residues" evidence="1">
    <location>
        <begin position="1"/>
        <end position="13"/>
    </location>
</feature>
<reference evidence="3" key="1">
    <citation type="journal article" date="2015" name="BMC Genomics">
        <title>Draft genome of a commonly misdiagnosed multidrug resistant pathogen Candida auris.</title>
        <authorList>
            <person name="Chatterjee S."/>
            <person name="Alampalli S.V."/>
            <person name="Nageshan R.K."/>
            <person name="Chettiar S.T."/>
            <person name="Joshi S."/>
            <person name="Tatu U.S."/>
        </authorList>
    </citation>
    <scope>NUCLEOTIDE SEQUENCE [LARGE SCALE GENOMIC DNA]</scope>
    <source>
        <strain evidence="3">6684</strain>
    </source>
</reference>
<sequence>MKSSQQHRSNSQLVPVFSPGGPVQIHDNTFYVPLLAENGRVVEWSNTRGGVAWASALGLDPSMAAKDSWDKSCFCMFSKWTDMET</sequence>
<evidence type="ECO:0000313" key="2">
    <source>
        <dbReference type="EMBL" id="KNE02134.1"/>
    </source>
</evidence>
<evidence type="ECO:0000256" key="1">
    <source>
        <dbReference type="SAM" id="MobiDB-lite"/>
    </source>
</evidence>
<organism evidence="2 3">
    <name type="scientific">Candidozyma auris</name>
    <name type="common">Yeast</name>
    <name type="synonym">Candida auris</name>
    <dbReference type="NCBI Taxonomy" id="498019"/>
    <lineage>
        <taxon>Eukaryota</taxon>
        <taxon>Fungi</taxon>
        <taxon>Dikarya</taxon>
        <taxon>Ascomycota</taxon>
        <taxon>Saccharomycotina</taxon>
        <taxon>Pichiomycetes</taxon>
        <taxon>Metschnikowiaceae</taxon>
        <taxon>Candidozyma</taxon>
    </lineage>
</organism>
<comment type="caution">
    <text evidence="2">The sequence shown here is derived from an EMBL/GenBank/DDBJ whole genome shotgun (WGS) entry which is preliminary data.</text>
</comment>
<accession>A0A0L0P741</accession>
<name>A0A0L0P741_CANAR</name>
<proteinExistence type="predicted"/>
<dbReference type="AlphaFoldDB" id="A0A0L0P741"/>
<feature type="region of interest" description="Disordered" evidence="1">
    <location>
        <begin position="1"/>
        <end position="20"/>
    </location>
</feature>
<protein>
    <submittedName>
        <fullName evidence="2">Uncharacterized protein</fullName>
    </submittedName>
</protein>
<dbReference type="Proteomes" id="UP000037122">
    <property type="component" value="Unassembled WGS sequence"/>
</dbReference>
<dbReference type="VEuPathDB" id="FungiDB:QG37_00820"/>